<gene>
    <name evidence="1" type="ORF">RM553_12190</name>
</gene>
<comment type="caution">
    <text evidence="1">The sequence shown here is derived from an EMBL/GenBank/DDBJ whole genome shotgun (WGS) entry which is preliminary data.</text>
</comment>
<reference evidence="1 2" key="1">
    <citation type="submission" date="2023-09" db="EMBL/GenBank/DDBJ databases">
        <authorList>
            <person name="Rey-Velasco X."/>
        </authorList>
    </citation>
    <scope>NUCLEOTIDE SEQUENCE [LARGE SCALE GENOMIC DNA]</scope>
    <source>
        <strain evidence="1 2">F363</strain>
    </source>
</reference>
<dbReference type="InterPro" id="IPR038604">
    <property type="entry name" value="HopJ_sf"/>
</dbReference>
<dbReference type="Gene3D" id="3.20.160.10">
    <property type="entry name" value="vpa0580 domain like"/>
    <property type="match status" value="1"/>
</dbReference>
<dbReference type="Proteomes" id="UP001262889">
    <property type="component" value="Unassembled WGS sequence"/>
</dbReference>
<name>A0ABU3CB86_9FLAO</name>
<dbReference type="RefSeq" id="WP_311535214.1">
    <property type="nucleotide sequence ID" value="NZ_JAVRHQ010000014.1"/>
</dbReference>
<sequence>MKTEEFISALKANPRANTFAQTMEVIDENYKFTPVAFNNGSLENVAGENNGSCRIFAFAKLKGLNKEETLACFGEIYFGQVLQNPEGESHQNIRNFMKSGWDGIQFKEEPLQLK</sequence>
<dbReference type="InterPro" id="IPR014984">
    <property type="entry name" value="HopJ"/>
</dbReference>
<dbReference type="Pfam" id="PF08888">
    <property type="entry name" value="HopJ"/>
    <property type="match status" value="1"/>
</dbReference>
<accession>A0ABU3CB86</accession>
<protein>
    <submittedName>
        <fullName evidence="1">HopJ type III effector protein</fullName>
    </submittedName>
</protein>
<evidence type="ECO:0000313" key="1">
    <source>
        <dbReference type="EMBL" id="MDT0643594.1"/>
    </source>
</evidence>
<organism evidence="1 2">
    <name type="scientific">Autumnicola tepida</name>
    <dbReference type="NCBI Taxonomy" id="3075595"/>
    <lineage>
        <taxon>Bacteria</taxon>
        <taxon>Pseudomonadati</taxon>
        <taxon>Bacteroidota</taxon>
        <taxon>Flavobacteriia</taxon>
        <taxon>Flavobacteriales</taxon>
        <taxon>Flavobacteriaceae</taxon>
        <taxon>Autumnicola</taxon>
    </lineage>
</organism>
<keyword evidence="2" id="KW-1185">Reference proteome</keyword>
<dbReference type="EMBL" id="JAVRHQ010000014">
    <property type="protein sequence ID" value="MDT0643594.1"/>
    <property type="molecule type" value="Genomic_DNA"/>
</dbReference>
<proteinExistence type="predicted"/>
<evidence type="ECO:0000313" key="2">
    <source>
        <dbReference type="Proteomes" id="UP001262889"/>
    </source>
</evidence>